<feature type="domain" description="ATP-grasp" evidence="1">
    <location>
        <begin position="132"/>
        <end position="266"/>
    </location>
</feature>
<name>A0A8I1JHZ5_PSEPU</name>
<accession>A0A8I1JHZ5</accession>
<dbReference type="RefSeq" id="WP_198746046.1">
    <property type="nucleotide sequence ID" value="NZ_JAEHTE010000001.1"/>
</dbReference>
<dbReference type="EMBL" id="JAEHTE010000001">
    <property type="protein sequence ID" value="MBI6882428.1"/>
    <property type="molecule type" value="Genomic_DNA"/>
</dbReference>
<proteinExistence type="predicted"/>
<evidence type="ECO:0000259" key="1">
    <source>
        <dbReference type="Pfam" id="PF18299"/>
    </source>
</evidence>
<organism evidence="2 3">
    <name type="scientific">Pseudomonas putida</name>
    <name type="common">Arthrobacter siderocapsulatus</name>
    <dbReference type="NCBI Taxonomy" id="303"/>
    <lineage>
        <taxon>Bacteria</taxon>
        <taxon>Pseudomonadati</taxon>
        <taxon>Pseudomonadota</taxon>
        <taxon>Gammaproteobacteria</taxon>
        <taxon>Pseudomonadales</taxon>
        <taxon>Pseudomonadaceae</taxon>
        <taxon>Pseudomonas</taxon>
    </lineage>
</organism>
<comment type="caution">
    <text evidence="2">The sequence shown here is derived from an EMBL/GenBank/DDBJ whole genome shotgun (WGS) entry which is preliminary data.</text>
</comment>
<dbReference type="Proteomes" id="UP000637061">
    <property type="component" value="Unassembled WGS sequence"/>
</dbReference>
<reference evidence="2" key="1">
    <citation type="submission" date="2020-12" db="EMBL/GenBank/DDBJ databases">
        <title>Enhanced detection system for hospital associated transmission using whole genome sequencing surveillance.</title>
        <authorList>
            <person name="Harrison L.H."/>
            <person name="Van Tyne D."/>
            <person name="Marsh J.W."/>
            <person name="Griffith M.P."/>
            <person name="Snyder D.J."/>
            <person name="Cooper V.S."/>
            <person name="Mustapha M."/>
        </authorList>
    </citation>
    <scope>NUCLEOTIDE SEQUENCE</scope>
    <source>
        <strain evidence="2">PSB00042</strain>
    </source>
</reference>
<dbReference type="InterPro" id="IPR041261">
    <property type="entry name" value="R2K_2"/>
</dbReference>
<protein>
    <submittedName>
        <fullName evidence="2">ATP-grasp domain-containing protein</fullName>
    </submittedName>
</protein>
<dbReference type="AlphaFoldDB" id="A0A8I1JHZ5"/>
<evidence type="ECO:0000313" key="2">
    <source>
        <dbReference type="EMBL" id="MBI6882428.1"/>
    </source>
</evidence>
<sequence>MSPVHFVLDEGLLASSGNMHLPDALRSHGHLVHLERSLRIDLDDQGLAETNNQCTVVYGSIRFVEQRIKNGGYTPGAYFSRNRFRCSQYLHRLPIEILGNGAGFYMPFGDFVRRRQQAYRLFGVSRLPVGPRQVFMRPDAGTKVFTGMVLTEGEDSHEITSMRALTSVTDETLVYVAPASRISAEYRFFIVEGQVITGSQYMADGSLFVSKDVDADCLQVAKIVANHPWQIDLAYSCDVGLFDGVAKVIELNAFSTSGLYACDSLELFLAVANTAKREYEGLVSVSF</sequence>
<evidence type="ECO:0000313" key="3">
    <source>
        <dbReference type="Proteomes" id="UP000637061"/>
    </source>
</evidence>
<dbReference type="Pfam" id="PF18299">
    <property type="entry name" value="R2K_2"/>
    <property type="match status" value="1"/>
</dbReference>
<gene>
    <name evidence="2" type="ORF">JEU22_00675</name>
</gene>